<protein>
    <recommendedName>
        <fullName evidence="4">HEAT repeat domain-containing protein</fullName>
    </recommendedName>
</protein>
<accession>A0A0S7XNN7</accession>
<dbReference type="Pfam" id="PF03130">
    <property type="entry name" value="HEAT_PBS"/>
    <property type="match status" value="1"/>
</dbReference>
<comment type="caution">
    <text evidence="2">The sequence shown here is derived from an EMBL/GenBank/DDBJ whole genome shotgun (WGS) entry which is preliminary data.</text>
</comment>
<organism evidence="2 3">
    <name type="scientific">candidate division KD3-62 bacterium DG_56</name>
    <dbReference type="NCBI Taxonomy" id="1704032"/>
    <lineage>
        <taxon>Bacteria</taxon>
        <taxon>candidate division KD3-62</taxon>
    </lineage>
</organism>
<dbReference type="InterPro" id="IPR016024">
    <property type="entry name" value="ARM-type_fold"/>
</dbReference>
<feature type="region of interest" description="Disordered" evidence="1">
    <location>
        <begin position="213"/>
        <end position="233"/>
    </location>
</feature>
<evidence type="ECO:0008006" key="4">
    <source>
        <dbReference type="Google" id="ProtNLM"/>
    </source>
</evidence>
<evidence type="ECO:0000256" key="1">
    <source>
        <dbReference type="SAM" id="MobiDB-lite"/>
    </source>
</evidence>
<dbReference type="AlphaFoldDB" id="A0A0S7XNN7"/>
<dbReference type="PANTHER" id="PTHR12697:SF5">
    <property type="entry name" value="DEOXYHYPUSINE HYDROXYLASE"/>
    <property type="match status" value="1"/>
</dbReference>
<evidence type="ECO:0000313" key="3">
    <source>
        <dbReference type="Proteomes" id="UP000052020"/>
    </source>
</evidence>
<dbReference type="Gene3D" id="1.25.10.10">
    <property type="entry name" value="Leucine-rich Repeat Variant"/>
    <property type="match status" value="2"/>
</dbReference>
<proteinExistence type="predicted"/>
<dbReference type="Proteomes" id="UP000052020">
    <property type="component" value="Unassembled WGS sequence"/>
</dbReference>
<gene>
    <name evidence="2" type="ORF">AMK68_02525</name>
</gene>
<dbReference type="PATRIC" id="fig|1704032.3.peg.298"/>
<dbReference type="SMART" id="SM00567">
    <property type="entry name" value="EZ_HEAT"/>
    <property type="match status" value="5"/>
</dbReference>
<dbReference type="Pfam" id="PF13646">
    <property type="entry name" value="HEAT_2"/>
    <property type="match status" value="2"/>
</dbReference>
<name>A0A0S7XNN7_9BACT</name>
<feature type="compositionally biased region" description="Basic and acidic residues" evidence="1">
    <location>
        <begin position="219"/>
        <end position="231"/>
    </location>
</feature>
<dbReference type="PANTHER" id="PTHR12697">
    <property type="entry name" value="PBS LYASE HEAT-LIKE PROTEIN"/>
    <property type="match status" value="1"/>
</dbReference>
<dbReference type="SUPFAM" id="SSF48371">
    <property type="entry name" value="ARM repeat"/>
    <property type="match status" value="2"/>
</dbReference>
<dbReference type="InterPro" id="IPR011989">
    <property type="entry name" value="ARM-like"/>
</dbReference>
<dbReference type="InterPro" id="IPR004155">
    <property type="entry name" value="PBS_lyase_HEAT"/>
</dbReference>
<dbReference type="GO" id="GO:0016491">
    <property type="term" value="F:oxidoreductase activity"/>
    <property type="evidence" value="ECO:0007669"/>
    <property type="project" value="TreeGrafter"/>
</dbReference>
<feature type="region of interest" description="Disordered" evidence="1">
    <location>
        <begin position="256"/>
        <end position="284"/>
    </location>
</feature>
<evidence type="ECO:0000313" key="2">
    <source>
        <dbReference type="EMBL" id="KPJ64040.1"/>
    </source>
</evidence>
<dbReference type="EMBL" id="LIZY01000047">
    <property type="protein sequence ID" value="KPJ64040.1"/>
    <property type="molecule type" value="Genomic_DNA"/>
</dbReference>
<reference evidence="2 3" key="1">
    <citation type="journal article" date="2015" name="Microbiome">
        <title>Genomic resolution of linkages in carbon, nitrogen, and sulfur cycling among widespread estuary sediment bacteria.</title>
        <authorList>
            <person name="Baker B.J."/>
            <person name="Lazar C.S."/>
            <person name="Teske A.P."/>
            <person name="Dick G.J."/>
        </authorList>
    </citation>
    <scope>NUCLEOTIDE SEQUENCE [LARGE SCALE GENOMIC DNA]</scope>
    <source>
        <strain evidence="2">DG_56</strain>
    </source>
</reference>
<sequence length="670" mass="71511">MNGIVYRQTPDMKAMAKRLRSRGINSVIFHRDFDPVELTALFSVVNEGVSRIRERGGPAKALQALGVSQIEIAELGDNILAMELEEDLAAASAPPTPYEQEQLRAGVVAYLVGKSCALSSREVALLREELKNPTQVSRMLSEVANCAEADPDGGDSSDIVEGAVHRLETAVNAESPDAWDEAKSAVREGVALLPPKLRPTIFRLQTVAKARPATATEARPVEPGEEGRTVHELPSSGLLSEEVANMLRQVVAAVGRADPRPGGRGVAVGAPLPDPKGDSAEQSDDVEIDLGSVLWKLARMKPALPTPTEELDELMRSIQPENYPREIALVLSEVLEAETRLDAYAETAHELERRCGELIAADDRAAVLVPLSTFARHAASRGIRPAGQEVRAAAAIQAIGIDNLVFYLADLLRTATPAESYAASELVTMVSLRAPDSIVQLLSEPLPSHSEATIANALIKMGSGSVPALAKVVRGRDVGAAVSAVRILSQVPGSESLRALEHALESDDTAVRLAIVQCVGRAQRMEAAQILLRILNDPDLAIRRTAAESLGKLRFQPAVHALSKVAENRSLSQDALTERLGAIDALGKIGGADAIAALSRVLVRRTWLRKQTNDRVRVAAVRALAHIGTPESLEAVSAFRRDPRPAVRQMCQTALDDSSAGHPAPAAGEV</sequence>